<keyword evidence="2" id="KW-0698">rRNA processing</keyword>
<evidence type="ECO:0000256" key="8">
    <source>
        <dbReference type="ARBA" id="ARBA00023242"/>
    </source>
</evidence>
<evidence type="ECO:0000313" key="13">
    <source>
        <dbReference type="Proteomes" id="UP000806378"/>
    </source>
</evidence>
<dbReference type="GO" id="GO:0000166">
    <property type="term" value="F:nucleotide binding"/>
    <property type="evidence" value="ECO:0007669"/>
    <property type="project" value="InterPro"/>
</dbReference>
<feature type="compositionally biased region" description="Polar residues" evidence="10">
    <location>
        <begin position="823"/>
        <end position="833"/>
    </location>
</feature>
<proteinExistence type="inferred from homology"/>
<evidence type="ECO:0000256" key="1">
    <source>
        <dbReference type="ARBA" id="ARBA00004123"/>
    </source>
</evidence>
<dbReference type="GO" id="GO:0005730">
    <property type="term" value="C:nucleolus"/>
    <property type="evidence" value="ECO:0007669"/>
    <property type="project" value="TreeGrafter"/>
</dbReference>
<dbReference type="GO" id="GO:0000467">
    <property type="term" value="P:exonucleolytic trimming to generate mature 3'-end of 5.8S rRNA from tricistronic rRNA transcript (SSU-rRNA, 5.8S rRNA, LSU-rRNA)"/>
    <property type="evidence" value="ECO:0007669"/>
    <property type="project" value="InterPro"/>
</dbReference>
<dbReference type="OrthoDB" id="2250022at2759"/>
<dbReference type="GO" id="GO:0080188">
    <property type="term" value="P:gene silencing by siRNA-directed DNA methylation"/>
    <property type="evidence" value="ECO:0007669"/>
    <property type="project" value="UniProtKB-ARBA"/>
</dbReference>
<dbReference type="SUPFAM" id="SSF53098">
    <property type="entry name" value="Ribonuclease H-like"/>
    <property type="match status" value="1"/>
</dbReference>
<feature type="compositionally biased region" description="Acidic residues" evidence="10">
    <location>
        <begin position="760"/>
        <end position="784"/>
    </location>
</feature>
<dbReference type="InterPro" id="IPR012588">
    <property type="entry name" value="Exosome-assoc_fac_Rrp6_N"/>
</dbReference>
<dbReference type="FunFam" id="3.30.420.10:FF:000065">
    <property type="entry name" value="Protein RRP6-like 2 isoform A"/>
    <property type="match status" value="1"/>
</dbReference>
<dbReference type="InterPro" id="IPR012337">
    <property type="entry name" value="RNaseH-like_sf"/>
</dbReference>
<dbReference type="Proteomes" id="UP000806378">
    <property type="component" value="Unassembled WGS sequence"/>
</dbReference>
<dbReference type="SUPFAM" id="SSF47819">
    <property type="entry name" value="HRDC-like"/>
    <property type="match status" value="1"/>
</dbReference>
<dbReference type="GO" id="GO:0071040">
    <property type="term" value="P:nuclear polyadenylation-dependent antisense transcript catabolic process"/>
    <property type="evidence" value="ECO:0007669"/>
    <property type="project" value="TreeGrafter"/>
</dbReference>
<feature type="compositionally biased region" description="Gly residues" evidence="10">
    <location>
        <begin position="1"/>
        <end position="11"/>
    </location>
</feature>
<dbReference type="GO" id="GO:0000175">
    <property type="term" value="F:3'-5'-RNA exonuclease activity"/>
    <property type="evidence" value="ECO:0007669"/>
    <property type="project" value="InterPro"/>
</dbReference>
<dbReference type="SMART" id="SM00341">
    <property type="entry name" value="HRDC"/>
    <property type="match status" value="1"/>
</dbReference>
<dbReference type="PANTHER" id="PTHR12124">
    <property type="entry name" value="POLYMYOSITIS/SCLERODERMA AUTOANTIGEN-RELATED"/>
    <property type="match status" value="1"/>
</dbReference>
<organism evidence="12 13">
    <name type="scientific">Corymbia citriodora subsp. variegata</name>
    <dbReference type="NCBI Taxonomy" id="360336"/>
    <lineage>
        <taxon>Eukaryota</taxon>
        <taxon>Viridiplantae</taxon>
        <taxon>Streptophyta</taxon>
        <taxon>Embryophyta</taxon>
        <taxon>Tracheophyta</taxon>
        <taxon>Spermatophyta</taxon>
        <taxon>Magnoliopsida</taxon>
        <taxon>eudicotyledons</taxon>
        <taxon>Gunneridae</taxon>
        <taxon>Pentapetalae</taxon>
        <taxon>rosids</taxon>
        <taxon>malvids</taxon>
        <taxon>Myrtales</taxon>
        <taxon>Myrtaceae</taxon>
        <taxon>Myrtoideae</taxon>
        <taxon>Eucalypteae</taxon>
        <taxon>Corymbia</taxon>
    </lineage>
</organism>
<keyword evidence="4" id="KW-0378">Hydrolase</keyword>
<evidence type="ECO:0000256" key="10">
    <source>
        <dbReference type="SAM" id="MobiDB-lite"/>
    </source>
</evidence>
<dbReference type="SMART" id="SM00474">
    <property type="entry name" value="35EXOc"/>
    <property type="match status" value="1"/>
</dbReference>
<dbReference type="Gramene" id="rna-gnl|WGS:JABURB|Cocit.L5398.1">
    <property type="protein sequence ID" value="cds-KAF7852259.1"/>
    <property type="gene ID" value="gene-BT93_L5398"/>
</dbReference>
<dbReference type="PANTHER" id="PTHR12124:SF47">
    <property type="entry name" value="EXOSOME COMPONENT 10"/>
    <property type="match status" value="1"/>
</dbReference>
<feature type="compositionally biased region" description="Basic and acidic residues" evidence="10">
    <location>
        <begin position="721"/>
        <end position="730"/>
    </location>
</feature>
<dbReference type="InterPro" id="IPR044876">
    <property type="entry name" value="HRDC_dom_sf"/>
</dbReference>
<dbReference type="GO" id="GO:0003727">
    <property type="term" value="F:single-stranded RNA binding"/>
    <property type="evidence" value="ECO:0007669"/>
    <property type="project" value="TreeGrafter"/>
</dbReference>
<evidence type="ECO:0000256" key="7">
    <source>
        <dbReference type="ARBA" id="ARBA00023158"/>
    </source>
</evidence>
<feature type="domain" description="HRDC" evidence="11">
    <location>
        <begin position="486"/>
        <end position="566"/>
    </location>
</feature>
<comment type="caution">
    <text evidence="12">The sequence shown here is derived from an EMBL/GenBank/DDBJ whole genome shotgun (WGS) entry which is preliminary data.</text>
</comment>
<dbReference type="GO" id="GO:0071051">
    <property type="term" value="P:poly(A)-dependent snoRNA 3'-end processing"/>
    <property type="evidence" value="ECO:0007669"/>
    <property type="project" value="TreeGrafter"/>
</dbReference>
<feature type="region of interest" description="Disordered" evidence="10">
    <location>
        <begin position="760"/>
        <end position="797"/>
    </location>
</feature>
<dbReference type="AlphaFoldDB" id="A0A8T0D190"/>
<dbReference type="InterPro" id="IPR002121">
    <property type="entry name" value="HRDC_dom"/>
</dbReference>
<dbReference type="Gene3D" id="3.30.420.10">
    <property type="entry name" value="Ribonuclease H-like superfamily/Ribonuclease H"/>
    <property type="match status" value="1"/>
</dbReference>
<dbReference type="InterPro" id="IPR036397">
    <property type="entry name" value="RNaseH_sf"/>
</dbReference>
<evidence type="ECO:0000256" key="5">
    <source>
        <dbReference type="ARBA" id="ARBA00022835"/>
    </source>
</evidence>
<feature type="compositionally biased region" description="Basic and acidic residues" evidence="10">
    <location>
        <begin position="690"/>
        <end position="704"/>
    </location>
</feature>
<feature type="region of interest" description="Disordered" evidence="10">
    <location>
        <begin position="1"/>
        <end position="30"/>
    </location>
</feature>
<dbReference type="GO" id="GO:0000176">
    <property type="term" value="C:nuclear exosome (RNase complex)"/>
    <property type="evidence" value="ECO:0007669"/>
    <property type="project" value="InterPro"/>
</dbReference>
<dbReference type="InterPro" id="IPR049559">
    <property type="entry name" value="Rrp6p-like_exo"/>
</dbReference>
<evidence type="ECO:0000256" key="3">
    <source>
        <dbReference type="ARBA" id="ARBA00022722"/>
    </source>
</evidence>
<evidence type="ECO:0000256" key="2">
    <source>
        <dbReference type="ARBA" id="ARBA00022552"/>
    </source>
</evidence>
<dbReference type="GO" id="GO:0071039">
    <property type="term" value="P:nuclear polyadenylation-dependent CUT catabolic process"/>
    <property type="evidence" value="ECO:0007669"/>
    <property type="project" value="TreeGrafter"/>
</dbReference>
<keyword evidence="13" id="KW-1185">Reference proteome</keyword>
<evidence type="ECO:0000313" key="12">
    <source>
        <dbReference type="EMBL" id="KAF7852259.1"/>
    </source>
</evidence>
<dbReference type="EMBL" id="MU089518">
    <property type="protein sequence ID" value="KAF7852259.1"/>
    <property type="molecule type" value="Genomic_DNA"/>
</dbReference>
<dbReference type="CDD" id="cd06147">
    <property type="entry name" value="Rrp6p_like_exo"/>
    <property type="match status" value="1"/>
</dbReference>
<keyword evidence="7" id="KW-0943">RNA-mediated gene silencing</keyword>
<feature type="region of interest" description="Disordered" evidence="10">
    <location>
        <begin position="685"/>
        <end position="704"/>
    </location>
</feature>
<dbReference type="GO" id="GO:0071035">
    <property type="term" value="P:nuclear polyadenylation-dependent rRNA catabolic process"/>
    <property type="evidence" value="ECO:0007669"/>
    <property type="project" value="TreeGrafter"/>
</dbReference>
<evidence type="ECO:0000256" key="6">
    <source>
        <dbReference type="ARBA" id="ARBA00022839"/>
    </source>
</evidence>
<dbReference type="InterPro" id="IPR010997">
    <property type="entry name" value="HRDC-like_sf"/>
</dbReference>
<evidence type="ECO:0000256" key="4">
    <source>
        <dbReference type="ARBA" id="ARBA00022801"/>
    </source>
</evidence>
<protein>
    <recommendedName>
        <fullName evidence="11">HRDC domain-containing protein</fullName>
    </recommendedName>
</protein>
<feature type="compositionally biased region" description="Basic and acidic residues" evidence="10">
    <location>
        <begin position="881"/>
        <end position="894"/>
    </location>
</feature>
<dbReference type="Pfam" id="PF00570">
    <property type="entry name" value="HRDC"/>
    <property type="match status" value="1"/>
</dbReference>
<dbReference type="GO" id="GO:0071044">
    <property type="term" value="P:histone mRNA catabolic process"/>
    <property type="evidence" value="ECO:0007669"/>
    <property type="project" value="TreeGrafter"/>
</dbReference>
<dbReference type="Pfam" id="PF01612">
    <property type="entry name" value="DNA_pol_A_exo1"/>
    <property type="match status" value="1"/>
</dbReference>
<feature type="region of interest" description="Disordered" evidence="10">
    <location>
        <begin position="848"/>
        <end position="909"/>
    </location>
</feature>
<keyword evidence="6" id="KW-0269">Exonuclease</keyword>
<keyword evidence="8" id="KW-0539">Nucleus</keyword>
<feature type="region of interest" description="Disordered" evidence="10">
    <location>
        <begin position="712"/>
        <end position="740"/>
    </location>
</feature>
<name>A0A8T0D190_CORYI</name>
<dbReference type="FunFam" id="1.10.150.80:FF:000001">
    <property type="entry name" value="Putative exosome component 10"/>
    <property type="match status" value="1"/>
</dbReference>
<feature type="region of interest" description="Disordered" evidence="10">
    <location>
        <begin position="583"/>
        <end position="605"/>
    </location>
</feature>
<dbReference type="Gene3D" id="1.10.150.80">
    <property type="entry name" value="HRDC domain"/>
    <property type="match status" value="1"/>
</dbReference>
<accession>A0A8T0D190</accession>
<comment type="similarity">
    <text evidence="9">Belongs to the exosome component 10/RRP6 family.</text>
</comment>
<dbReference type="GO" id="GO:0071036">
    <property type="term" value="P:nuclear polyadenylation-dependent snoRNA catabolic process"/>
    <property type="evidence" value="ECO:0007669"/>
    <property type="project" value="TreeGrafter"/>
</dbReference>
<reference evidence="12" key="1">
    <citation type="submission" date="2020-05" db="EMBL/GenBank/DDBJ databases">
        <title>WGS assembly of Corymbia citriodora subspecies variegata.</title>
        <authorList>
            <person name="Barry K."/>
            <person name="Hundley H."/>
            <person name="Shu S."/>
            <person name="Jenkins J."/>
            <person name="Grimwood J."/>
            <person name="Baten A."/>
        </authorList>
    </citation>
    <scope>NUCLEOTIDE SEQUENCE</scope>
    <source>
        <strain evidence="12">CV2-018</strain>
    </source>
</reference>
<sequence>MTEDGGGGGGDDAAMANSSDQTDSQKARALEDLAQALHSSLSRLSASSRTLPSERDFHFYRNFDDFKAPIGEISEKSSSLLRSIGSSASAAAASGKDAAFPEELEDAYDWLVNVNDEVLEQFDASADEFRRVRKEEEESGKRIMEVDGGFQLVHGKKKNKAVQGSLDRAASNSVNGTGESSVKVASLKEKVGGPKPKVPFHIPTIRRPQEEFFISMNNSNQPFQHVWLPKSEDGQRFIHPLEELSVLDFIDKPVASKEPVKPLSMENTPFKLVEEVRDLKEMAAKLRGVDEFAVDLEHNQYRSFQGLTCLMQISTRTEDFVVDTLKLRVQIGPHLRAVFKDPTKRKVMHGADRDIIWLQRDFGIYVCNMFDTGQASRVLKLERNSLEYLLHHYCGVAANKEYQNADWRLRPLPPEMIRYAREDTHYLLHIFDVMRNELLAFSGNSDDPLVDVYKRSYDLCMQLYEKDLWTDTSYLSIYGLQGAGFNAQQIAVVAGLYEWRDVIARAQDESTGYILPNKTLLEIAKQMPVTTGKLLRLVKSRHPYVERNLASVVSIIRNSIQNSAAYEAMVELLKERRVAPDNSLLANDGSPSVPPETPSEQNDETVECTNSVSTICHSVGDRGNQEVVSDHPAKDEKVLLNVDRSEDSTAKTQLLSSANVGAAAASVQVLKKPGGAFGALLGKLGPKRKCNTDEKEKKETKLEKIRSSVNLPFHSFSGSKEQPEALREPEALGEEPAQASEAQNILVLATTKAEDIIMLEDNDDAEESPQDDSDTEKDMEETDSMEPNLKTDKDDEAISLTDLSSSFQRCLESVKQSKKAGQVENSQETSSFLQVKPFDYEAARREVRFGVDKKDGSGRDEGQKRLLNSRGRKNSSAADQFQKDDGSRLPEGRRRQAFPASGNRSVTFR</sequence>
<keyword evidence="5" id="KW-0271">Exosome</keyword>
<keyword evidence="3" id="KW-0540">Nuclease</keyword>
<feature type="region of interest" description="Disordered" evidence="10">
    <location>
        <begin position="813"/>
        <end position="836"/>
    </location>
</feature>
<feature type="compositionally biased region" description="Basic and acidic residues" evidence="10">
    <location>
        <begin position="848"/>
        <end position="864"/>
    </location>
</feature>
<dbReference type="GO" id="GO:0071037">
    <property type="term" value="P:nuclear polyadenylation-dependent snRNA catabolic process"/>
    <property type="evidence" value="ECO:0007669"/>
    <property type="project" value="TreeGrafter"/>
</dbReference>
<evidence type="ECO:0000256" key="9">
    <source>
        <dbReference type="ARBA" id="ARBA00043957"/>
    </source>
</evidence>
<gene>
    <name evidence="12" type="ORF">BT93_L5398</name>
</gene>
<dbReference type="GO" id="GO:0071038">
    <property type="term" value="P:TRAMP-dependent tRNA surveillance pathway"/>
    <property type="evidence" value="ECO:0007669"/>
    <property type="project" value="TreeGrafter"/>
</dbReference>
<comment type="subcellular location">
    <subcellularLocation>
        <location evidence="1">Nucleus</location>
    </subcellularLocation>
</comment>
<evidence type="ECO:0000259" key="11">
    <source>
        <dbReference type="PROSITE" id="PS50967"/>
    </source>
</evidence>
<dbReference type="PROSITE" id="PS50967">
    <property type="entry name" value="HRDC"/>
    <property type="match status" value="1"/>
</dbReference>
<dbReference type="InterPro" id="IPR002562">
    <property type="entry name" value="3'-5'_exonuclease_dom"/>
</dbReference>
<dbReference type="Pfam" id="PF08066">
    <property type="entry name" value="PMC2NT"/>
    <property type="match status" value="1"/>
</dbReference>
<dbReference type="InterPro" id="IPR045092">
    <property type="entry name" value="Rrp6-like"/>
</dbReference>